<evidence type="ECO:0000313" key="2">
    <source>
        <dbReference type="EMBL" id="SDB38149.1"/>
    </source>
</evidence>
<evidence type="ECO:0000313" key="3">
    <source>
        <dbReference type="Proteomes" id="UP000182508"/>
    </source>
</evidence>
<feature type="transmembrane region" description="Helical" evidence="1">
    <location>
        <begin position="7"/>
        <end position="28"/>
    </location>
</feature>
<keyword evidence="1" id="KW-1133">Transmembrane helix</keyword>
<dbReference type="Proteomes" id="UP000182508">
    <property type="component" value="Unassembled WGS sequence"/>
</dbReference>
<proteinExistence type="predicted"/>
<name>A0A1G6CZ79_9STRE</name>
<gene>
    <name evidence="2" type="ORF">SAMN02910293_01876</name>
</gene>
<sequence length="187" mass="21526">MKTYKKLIIFLVLVSIIGGVILSFYFGILGSYRLLDSRRLYDKKNEIIYGFTTAKDRFAFQWLGGYEAQAYKTERTSNKTLSKHSDYLIDTVEASDEEGTMFLNMKGKLRVDGFPVNLQKDPAYESRASYPVPVGEKGNIICTLVIEEETFDVQKKDAKGTWQKLTTYTTKTKLKDYIEPVYWSAEE</sequence>
<keyword evidence="1" id="KW-0472">Membrane</keyword>
<dbReference type="AlphaFoldDB" id="A0A1G6CZ79"/>
<dbReference type="EMBL" id="FMXP01000029">
    <property type="protein sequence ID" value="SDB38149.1"/>
    <property type="molecule type" value="Genomic_DNA"/>
</dbReference>
<keyword evidence="3" id="KW-1185">Reference proteome</keyword>
<evidence type="ECO:0000256" key="1">
    <source>
        <dbReference type="SAM" id="Phobius"/>
    </source>
</evidence>
<dbReference type="RefSeq" id="WP_074486462.1">
    <property type="nucleotide sequence ID" value="NZ_FMXP01000029.1"/>
</dbReference>
<accession>A0A1G6CZ79</accession>
<protein>
    <submittedName>
        <fullName evidence="2">Uncharacterized protein</fullName>
    </submittedName>
</protein>
<keyword evidence="1" id="KW-0812">Transmembrane</keyword>
<reference evidence="2 3" key="1">
    <citation type="submission" date="2016-10" db="EMBL/GenBank/DDBJ databases">
        <authorList>
            <person name="de Groot N.N."/>
        </authorList>
    </citation>
    <scope>NUCLEOTIDE SEQUENCE [LARGE SCALE GENOMIC DNA]</scope>
    <source>
        <strain evidence="2 3">A-4</strain>
    </source>
</reference>
<organism evidence="2 3">
    <name type="scientific">Streptococcus henryi</name>
    <dbReference type="NCBI Taxonomy" id="439219"/>
    <lineage>
        <taxon>Bacteria</taxon>
        <taxon>Bacillati</taxon>
        <taxon>Bacillota</taxon>
        <taxon>Bacilli</taxon>
        <taxon>Lactobacillales</taxon>
        <taxon>Streptococcaceae</taxon>
        <taxon>Streptococcus</taxon>
    </lineage>
</organism>